<comment type="caution">
    <text evidence="1">The sequence shown here is derived from an EMBL/GenBank/DDBJ whole genome shotgun (WGS) entry which is preliminary data.</text>
</comment>
<dbReference type="EMBL" id="CM045868">
    <property type="protein sequence ID" value="KAI7957117.1"/>
    <property type="molecule type" value="Genomic_DNA"/>
</dbReference>
<dbReference type="Proteomes" id="UP001060170">
    <property type="component" value="Chromosome 4"/>
</dbReference>
<protein>
    <submittedName>
        <fullName evidence="1">Uncharacterized protein</fullName>
    </submittedName>
</protein>
<accession>A0ACC0ERT1</accession>
<sequence length="61" mass="7543">MYEWVSKLVRRVGKNKRATVWDAYRMWTLDWDERKMNEENRWWNAGDGLKITMITMITMMV</sequence>
<gene>
    <name evidence="1" type="ORF">MJO28_004212</name>
</gene>
<reference evidence="2" key="1">
    <citation type="journal article" date="2018" name="BMC Genomics">
        <title>Genomic insights into host adaptation between the wheat stripe rust pathogen (Puccinia striiformis f. sp. tritici) and the barley stripe rust pathogen (Puccinia striiformis f. sp. hordei).</title>
        <authorList>
            <person name="Xia C."/>
            <person name="Wang M."/>
            <person name="Yin C."/>
            <person name="Cornejo O.E."/>
            <person name="Hulbert S.H."/>
            <person name="Chen X."/>
        </authorList>
    </citation>
    <scope>NUCLEOTIDE SEQUENCE [LARGE SCALE GENOMIC DNA]</scope>
    <source>
        <strain evidence="2">93-210</strain>
    </source>
</reference>
<reference evidence="1 2" key="3">
    <citation type="journal article" date="2022" name="Microbiol. Spectr.">
        <title>Folding features and dynamics of 3D genome architecture in plant fungal pathogens.</title>
        <authorList>
            <person name="Xia C."/>
        </authorList>
    </citation>
    <scope>NUCLEOTIDE SEQUENCE [LARGE SCALE GENOMIC DNA]</scope>
    <source>
        <strain evidence="1 2">93-210</strain>
    </source>
</reference>
<reference evidence="2" key="2">
    <citation type="journal article" date="2018" name="Mol. Plant Microbe Interact.">
        <title>Genome sequence resources for the wheat stripe rust pathogen (Puccinia striiformis f. sp. tritici) and the barley stripe rust pathogen (Puccinia striiformis f. sp. hordei).</title>
        <authorList>
            <person name="Xia C."/>
            <person name="Wang M."/>
            <person name="Yin C."/>
            <person name="Cornejo O.E."/>
            <person name="Hulbert S.H."/>
            <person name="Chen X."/>
        </authorList>
    </citation>
    <scope>NUCLEOTIDE SEQUENCE [LARGE SCALE GENOMIC DNA]</scope>
    <source>
        <strain evidence="2">93-210</strain>
    </source>
</reference>
<keyword evidence="2" id="KW-1185">Reference proteome</keyword>
<proteinExistence type="predicted"/>
<evidence type="ECO:0000313" key="1">
    <source>
        <dbReference type="EMBL" id="KAI7957117.1"/>
    </source>
</evidence>
<evidence type="ECO:0000313" key="2">
    <source>
        <dbReference type="Proteomes" id="UP001060170"/>
    </source>
</evidence>
<name>A0ACC0ERT1_9BASI</name>
<organism evidence="1 2">
    <name type="scientific">Puccinia striiformis f. sp. tritici</name>
    <dbReference type="NCBI Taxonomy" id="168172"/>
    <lineage>
        <taxon>Eukaryota</taxon>
        <taxon>Fungi</taxon>
        <taxon>Dikarya</taxon>
        <taxon>Basidiomycota</taxon>
        <taxon>Pucciniomycotina</taxon>
        <taxon>Pucciniomycetes</taxon>
        <taxon>Pucciniales</taxon>
        <taxon>Pucciniaceae</taxon>
        <taxon>Puccinia</taxon>
    </lineage>
</organism>